<gene>
    <name evidence="1" type="ORF">S06H3_52417</name>
</gene>
<comment type="caution">
    <text evidence="1">The sequence shown here is derived from an EMBL/GenBank/DDBJ whole genome shotgun (WGS) entry which is preliminary data.</text>
</comment>
<organism evidence="1">
    <name type="scientific">marine sediment metagenome</name>
    <dbReference type="NCBI Taxonomy" id="412755"/>
    <lineage>
        <taxon>unclassified sequences</taxon>
        <taxon>metagenomes</taxon>
        <taxon>ecological metagenomes</taxon>
    </lineage>
</organism>
<sequence length="63" mass="7174">MKRLIIGLMLVICLLVPISCTTEASESEVEEEKPTLTEEQKELWVERGVLPVSTTSIWIFTRP</sequence>
<dbReference type="AlphaFoldDB" id="X1NYX1"/>
<evidence type="ECO:0000313" key="1">
    <source>
        <dbReference type="EMBL" id="GAI49257.1"/>
    </source>
</evidence>
<dbReference type="EMBL" id="BARV01033340">
    <property type="protein sequence ID" value="GAI49257.1"/>
    <property type="molecule type" value="Genomic_DNA"/>
</dbReference>
<name>X1NYX1_9ZZZZ</name>
<reference evidence="1" key="1">
    <citation type="journal article" date="2014" name="Front. Microbiol.">
        <title>High frequency of phylogenetically diverse reductive dehalogenase-homologous genes in deep subseafloor sedimentary metagenomes.</title>
        <authorList>
            <person name="Kawai M."/>
            <person name="Futagami T."/>
            <person name="Toyoda A."/>
            <person name="Takaki Y."/>
            <person name="Nishi S."/>
            <person name="Hori S."/>
            <person name="Arai W."/>
            <person name="Tsubouchi T."/>
            <person name="Morono Y."/>
            <person name="Uchiyama I."/>
            <person name="Ito T."/>
            <person name="Fujiyama A."/>
            <person name="Inagaki F."/>
            <person name="Takami H."/>
        </authorList>
    </citation>
    <scope>NUCLEOTIDE SEQUENCE</scope>
    <source>
        <strain evidence="1">Expedition CK06-06</strain>
    </source>
</reference>
<protein>
    <submittedName>
        <fullName evidence="1">Uncharacterized protein</fullName>
    </submittedName>
</protein>
<accession>X1NYX1</accession>
<proteinExistence type="predicted"/>